<keyword evidence="2" id="KW-1185">Reference proteome</keyword>
<evidence type="ECO:0000313" key="1">
    <source>
        <dbReference type="EMBL" id="AJW71489.1"/>
    </source>
</evidence>
<dbReference type="EMBL" id="CP011070">
    <property type="protein sequence ID" value="AJW71489.1"/>
    <property type="molecule type" value="Genomic_DNA"/>
</dbReference>
<gene>
    <name evidence="1" type="ORF">NADRNF5_1811</name>
</gene>
<dbReference type="KEGG" id="nin:NADRNF5_1811"/>
<dbReference type="STRING" id="1580092.NADRNF5_1811"/>
<organism evidence="1 2">
    <name type="scientific">Nitrosopumilus adriaticus</name>
    <dbReference type="NCBI Taxonomy" id="1580092"/>
    <lineage>
        <taxon>Archaea</taxon>
        <taxon>Nitrososphaerota</taxon>
        <taxon>Nitrososphaeria</taxon>
        <taxon>Nitrosopumilales</taxon>
        <taxon>Nitrosopumilaceae</taxon>
        <taxon>Nitrosopumilus</taxon>
    </lineage>
</organism>
<dbReference type="OrthoDB" id="116710at2157"/>
<name>A0A0D5C3W4_9ARCH</name>
<proteinExistence type="predicted"/>
<evidence type="ECO:0000313" key="2">
    <source>
        <dbReference type="Proteomes" id="UP000032408"/>
    </source>
</evidence>
<dbReference type="PIRSF" id="PIRSF019202">
    <property type="entry name" value="UCP019202"/>
    <property type="match status" value="1"/>
</dbReference>
<reference evidence="1 2" key="2">
    <citation type="journal article" date="2016" name="ISME J.">
        <title>Physiological and genomic characterization of two novel marine thaumarchaeal strains indicates niche differentiation.</title>
        <authorList>
            <person name="Bayer B."/>
            <person name="Vojvoda J."/>
            <person name="Offre P."/>
            <person name="Alves R.J."/>
            <person name="Elisabeth N.H."/>
            <person name="Garcia J.A."/>
            <person name="Volland J.M."/>
            <person name="Srivastava A."/>
            <person name="Schleper C."/>
            <person name="Herndl G.J."/>
        </authorList>
    </citation>
    <scope>NUCLEOTIDE SEQUENCE [LARGE SCALE GENOMIC DNA]</scope>
    <source>
        <strain evidence="1 2">NF5</strain>
    </source>
</reference>
<dbReference type="Proteomes" id="UP000032408">
    <property type="component" value="Chromosome"/>
</dbReference>
<dbReference type="InterPro" id="IPR007366">
    <property type="entry name" value="DUF432"/>
</dbReference>
<dbReference type="RefSeq" id="WP_052661914.1">
    <property type="nucleotide sequence ID" value="NZ_CP011070.1"/>
</dbReference>
<dbReference type="HOGENOM" id="CLU_096705_0_0_2"/>
<accession>A0A0D5C3W4</accession>
<evidence type="ECO:0008006" key="3">
    <source>
        <dbReference type="Google" id="ProtNLM"/>
    </source>
</evidence>
<dbReference type="AlphaFoldDB" id="A0A0D5C3W4"/>
<dbReference type="Pfam" id="PF04254">
    <property type="entry name" value="DUF432"/>
    <property type="match status" value="1"/>
</dbReference>
<protein>
    <recommendedName>
        <fullName evidence="3">DUF432 domain-containing protein</fullName>
    </recommendedName>
</protein>
<dbReference type="GeneID" id="24820979"/>
<sequence>MSTEKGNYSGYGKYDVSDKLELSLPKTEIKIERKSNDTLSYYRKNAEGAEVRKSFPNSSKNVSLELCPVLPLHLPAKKTHDLIFLRLVESIFLEKNSTASFVIQFPMEIGVFVINSSDGSKELFDCFTCEPMHSRFALYGTPEKGNLCMYSKVKLLEETDSDPYVFAKMRVTLNNELDHGVFVKKLVFPIAEHTIYYAEKSSEVHIDDIKGVIKSVTNNEVIEINREEHTKKDNDLKLVTYSSSKENKSFTMEKGFD</sequence>
<reference evidence="2" key="1">
    <citation type="submission" date="2015-03" db="EMBL/GenBank/DDBJ databases">
        <title>Characterization of two novel Thaumarchaeota isolated from the Northern Adriatic Sea.</title>
        <authorList>
            <person name="Bayer B."/>
            <person name="Vojvoda J."/>
            <person name="Offre P."/>
            <person name="Srivastava A."/>
            <person name="Elisabeth N."/>
            <person name="Garcia J.A.L."/>
            <person name="Schleper C."/>
            <person name="Herndl G.J."/>
        </authorList>
    </citation>
    <scope>NUCLEOTIDE SEQUENCE [LARGE SCALE GENOMIC DNA]</scope>
    <source>
        <strain evidence="2">NF5</strain>
    </source>
</reference>